<feature type="domain" description="Cupin type-2" evidence="1">
    <location>
        <begin position="44"/>
        <end position="119"/>
    </location>
</feature>
<sequence length="136" mass="15550">MIMMLKGNIRDIAPDQAMLKYFEGQVEIKKMVTDATSKEAEAYLVTFLRGARTKLHYHETDQILIATKGKGIVALQTKVEMENDNVARVRLDEVHHLEEGDFVCVPAYAWHWHGAQKGEDFAHIQVKKPGKTTWLE</sequence>
<dbReference type="KEGG" id="nvn:NVIE_011740"/>
<reference evidence="2 3" key="1">
    <citation type="journal article" date="2014" name="Int. J. Syst. Evol. Microbiol.">
        <title>Nitrososphaera viennensis gen. nov., sp. nov., an aerobic and mesophilic, ammonia-oxidizing archaeon from soil and a member of the archaeal phylum Thaumarchaeota.</title>
        <authorList>
            <person name="Stieglmeier M."/>
            <person name="Klingl A."/>
            <person name="Alves R.J."/>
            <person name="Rittmann S.K."/>
            <person name="Melcher M."/>
            <person name="Leisch N."/>
            <person name="Schleper C."/>
        </authorList>
    </citation>
    <scope>NUCLEOTIDE SEQUENCE [LARGE SCALE GENOMIC DNA]</scope>
    <source>
        <strain evidence="2">EN76</strain>
    </source>
</reference>
<accession>A0A060HQI6</accession>
<proteinExistence type="predicted"/>
<evidence type="ECO:0000313" key="2">
    <source>
        <dbReference type="EMBL" id="AIC15407.1"/>
    </source>
</evidence>
<evidence type="ECO:0000259" key="1">
    <source>
        <dbReference type="Pfam" id="PF07883"/>
    </source>
</evidence>
<name>A0A060HQI6_9ARCH</name>
<dbReference type="Pfam" id="PF07883">
    <property type="entry name" value="Cupin_2"/>
    <property type="match status" value="1"/>
</dbReference>
<dbReference type="Gene3D" id="2.60.120.10">
    <property type="entry name" value="Jelly Rolls"/>
    <property type="match status" value="1"/>
</dbReference>
<dbReference type="STRING" id="926571.NVIE_011740"/>
<dbReference type="AlphaFoldDB" id="A0A060HQI6"/>
<evidence type="ECO:0000313" key="3">
    <source>
        <dbReference type="Proteomes" id="UP000027093"/>
    </source>
</evidence>
<dbReference type="HOGENOM" id="CLU_1700200_0_0_2"/>
<dbReference type="InterPro" id="IPR014710">
    <property type="entry name" value="RmlC-like_jellyroll"/>
</dbReference>
<dbReference type="PANTHER" id="PTHR43698">
    <property type="entry name" value="RIBD C-TERMINAL DOMAIN CONTAINING PROTEIN"/>
    <property type="match status" value="1"/>
</dbReference>
<dbReference type="SUPFAM" id="SSF51182">
    <property type="entry name" value="RmlC-like cupins"/>
    <property type="match status" value="1"/>
</dbReference>
<dbReference type="InterPro" id="IPR011051">
    <property type="entry name" value="RmlC_Cupin_sf"/>
</dbReference>
<dbReference type="InterPro" id="IPR013096">
    <property type="entry name" value="Cupin_2"/>
</dbReference>
<keyword evidence="3" id="KW-1185">Reference proteome</keyword>
<protein>
    <recommendedName>
        <fullName evidence="1">Cupin type-2 domain-containing protein</fullName>
    </recommendedName>
</protein>
<dbReference type="Proteomes" id="UP000027093">
    <property type="component" value="Chromosome"/>
</dbReference>
<gene>
    <name evidence="2" type="ORF">NVIE_011740</name>
</gene>
<organism evidence="2 3">
    <name type="scientific">Nitrososphaera viennensis EN76</name>
    <dbReference type="NCBI Taxonomy" id="926571"/>
    <lineage>
        <taxon>Archaea</taxon>
        <taxon>Nitrososphaerota</taxon>
        <taxon>Nitrososphaeria</taxon>
        <taxon>Nitrososphaerales</taxon>
        <taxon>Nitrososphaeraceae</taxon>
        <taxon>Nitrososphaera</taxon>
    </lineage>
</organism>
<dbReference type="EMBL" id="CP007536">
    <property type="protein sequence ID" value="AIC15407.1"/>
    <property type="molecule type" value="Genomic_DNA"/>
</dbReference>
<dbReference type="PANTHER" id="PTHR43698:SF1">
    <property type="entry name" value="BLL4564 PROTEIN"/>
    <property type="match status" value="1"/>
</dbReference>